<dbReference type="InterPro" id="IPR026057">
    <property type="entry name" value="TBL_C"/>
</dbReference>
<dbReference type="GO" id="GO:1990538">
    <property type="term" value="F:xylan O-acetyltransferase activity"/>
    <property type="evidence" value="ECO:0007669"/>
    <property type="project" value="UniProtKB-ARBA"/>
</dbReference>
<evidence type="ECO:0000259" key="11">
    <source>
        <dbReference type="Pfam" id="PF14416"/>
    </source>
</evidence>
<gene>
    <name evidence="12" type="ORF">ZIOFF_059990</name>
</gene>
<feature type="region of interest" description="Disordered" evidence="8">
    <location>
        <begin position="246"/>
        <end position="265"/>
    </location>
</feature>
<keyword evidence="6" id="KW-0333">Golgi apparatus</keyword>
<feature type="domain" description="Trichome birefringence-like C-terminal" evidence="10">
    <location>
        <begin position="80"/>
        <end position="333"/>
    </location>
</feature>
<dbReference type="GO" id="GO:0000139">
    <property type="term" value="C:Golgi membrane"/>
    <property type="evidence" value="ECO:0007669"/>
    <property type="project" value="UniProtKB-SubCell"/>
</dbReference>
<dbReference type="PANTHER" id="PTHR32285">
    <property type="entry name" value="PROTEIN TRICHOME BIREFRINGENCE-LIKE 9-RELATED"/>
    <property type="match status" value="1"/>
</dbReference>
<dbReference type="AlphaFoldDB" id="A0A8J5KHB8"/>
<dbReference type="EMBL" id="JACMSC010000016">
    <property type="protein sequence ID" value="KAG6483346.1"/>
    <property type="molecule type" value="Genomic_DNA"/>
</dbReference>
<evidence type="ECO:0000256" key="7">
    <source>
        <dbReference type="ARBA" id="ARBA00023136"/>
    </source>
</evidence>
<evidence type="ECO:0000313" key="13">
    <source>
        <dbReference type="Proteomes" id="UP000734854"/>
    </source>
</evidence>
<keyword evidence="3" id="KW-0812">Transmembrane</keyword>
<evidence type="ECO:0008006" key="14">
    <source>
        <dbReference type="Google" id="ProtNLM"/>
    </source>
</evidence>
<dbReference type="PANTHER" id="PTHR32285:SF177">
    <property type="entry name" value="OS01G0217000 PROTEIN"/>
    <property type="match status" value="1"/>
</dbReference>
<keyword evidence="5" id="KW-1133">Transmembrane helix</keyword>
<evidence type="ECO:0000256" key="1">
    <source>
        <dbReference type="ARBA" id="ARBA00004323"/>
    </source>
</evidence>
<evidence type="ECO:0000256" key="4">
    <source>
        <dbReference type="ARBA" id="ARBA00022968"/>
    </source>
</evidence>
<keyword evidence="7" id="KW-0472">Membrane</keyword>
<evidence type="ECO:0000256" key="6">
    <source>
        <dbReference type="ARBA" id="ARBA00023034"/>
    </source>
</evidence>
<dbReference type="InterPro" id="IPR025846">
    <property type="entry name" value="TBL_N"/>
</dbReference>
<evidence type="ECO:0000256" key="5">
    <source>
        <dbReference type="ARBA" id="ARBA00022989"/>
    </source>
</evidence>
<organism evidence="12 13">
    <name type="scientific">Zingiber officinale</name>
    <name type="common">Ginger</name>
    <name type="synonym">Amomum zingiber</name>
    <dbReference type="NCBI Taxonomy" id="94328"/>
    <lineage>
        <taxon>Eukaryota</taxon>
        <taxon>Viridiplantae</taxon>
        <taxon>Streptophyta</taxon>
        <taxon>Embryophyta</taxon>
        <taxon>Tracheophyta</taxon>
        <taxon>Spermatophyta</taxon>
        <taxon>Magnoliopsida</taxon>
        <taxon>Liliopsida</taxon>
        <taxon>Zingiberales</taxon>
        <taxon>Zingiberaceae</taxon>
        <taxon>Zingiber</taxon>
    </lineage>
</organism>
<sequence length="337" mass="37986">MAMTAAITVLAALSCSFWAVSAQQCDIYNGSWVRDDSYPLYDSASCPFIRREFDCQRYGRPDHDYLKFRWQPADCDLPKRWAGKKVMLVGDSLTLNQYISLLCMVHAAVPNAVYNYTRGSDGTYTATFQEYNATVVYFLSHYLVDIVREEMGRVLKLNSMSSGAVWLTADFLVFNTGHWWYTKGASQSWDYIQDGQQIVKDMDRTEAFSHAMQTWANWVDSAVDPATKRLFFTGLSPSHYNGSEWGEPGRTCAGQTEPTSPSSFTGGSIPQQVIVNELLKVKAKQVKLLDISYLSQLRKDAHSSKYNGANFSNDCSHWCVAGLPDTWNQLFYAALIA</sequence>
<evidence type="ECO:0000256" key="3">
    <source>
        <dbReference type="ARBA" id="ARBA00022692"/>
    </source>
</evidence>
<comment type="subcellular location">
    <subcellularLocation>
        <location evidence="1">Golgi apparatus membrane</location>
        <topology evidence="1">Single-pass type II membrane protein</topology>
    </subcellularLocation>
</comment>
<evidence type="ECO:0000313" key="12">
    <source>
        <dbReference type="EMBL" id="KAG6483346.1"/>
    </source>
</evidence>
<comment type="caution">
    <text evidence="12">The sequence shown here is derived from an EMBL/GenBank/DDBJ whole genome shotgun (WGS) entry which is preliminary data.</text>
</comment>
<name>A0A8J5KHB8_ZINOF</name>
<comment type="similarity">
    <text evidence="2">Belongs to the PC-esterase family. TBL subfamily.</text>
</comment>
<protein>
    <recommendedName>
        <fullName evidence="14">Trichome birefringence-like N-terminal domain-containing protein</fullName>
    </recommendedName>
</protein>
<dbReference type="Proteomes" id="UP000734854">
    <property type="component" value="Unassembled WGS sequence"/>
</dbReference>
<dbReference type="Pfam" id="PF13839">
    <property type="entry name" value="PC-Esterase"/>
    <property type="match status" value="1"/>
</dbReference>
<evidence type="ECO:0000256" key="2">
    <source>
        <dbReference type="ARBA" id="ARBA00007727"/>
    </source>
</evidence>
<evidence type="ECO:0000256" key="9">
    <source>
        <dbReference type="SAM" id="SignalP"/>
    </source>
</evidence>
<evidence type="ECO:0000256" key="8">
    <source>
        <dbReference type="SAM" id="MobiDB-lite"/>
    </source>
</evidence>
<dbReference type="Pfam" id="PF14416">
    <property type="entry name" value="PMR5N"/>
    <property type="match status" value="1"/>
</dbReference>
<proteinExistence type="inferred from homology"/>
<reference evidence="12 13" key="1">
    <citation type="submission" date="2020-08" db="EMBL/GenBank/DDBJ databases">
        <title>Plant Genome Project.</title>
        <authorList>
            <person name="Zhang R.-G."/>
        </authorList>
    </citation>
    <scope>NUCLEOTIDE SEQUENCE [LARGE SCALE GENOMIC DNA]</scope>
    <source>
        <tissue evidence="12">Rhizome</tissue>
    </source>
</reference>
<feature type="chain" id="PRO_5035313597" description="Trichome birefringence-like N-terminal domain-containing protein" evidence="9">
    <location>
        <begin position="23"/>
        <end position="337"/>
    </location>
</feature>
<keyword evidence="9" id="KW-0732">Signal</keyword>
<feature type="signal peptide" evidence="9">
    <location>
        <begin position="1"/>
        <end position="22"/>
    </location>
</feature>
<accession>A0A8J5KHB8</accession>
<keyword evidence="13" id="KW-1185">Reference proteome</keyword>
<dbReference type="InterPro" id="IPR029962">
    <property type="entry name" value="TBL"/>
</dbReference>
<evidence type="ECO:0000259" key="10">
    <source>
        <dbReference type="Pfam" id="PF13839"/>
    </source>
</evidence>
<feature type="domain" description="Trichome birefringence-like N-terminal" evidence="11">
    <location>
        <begin position="23"/>
        <end position="76"/>
    </location>
</feature>
<feature type="compositionally biased region" description="Polar residues" evidence="8">
    <location>
        <begin position="253"/>
        <end position="265"/>
    </location>
</feature>
<keyword evidence="4" id="KW-0735">Signal-anchor</keyword>